<dbReference type="GO" id="GO:0006629">
    <property type="term" value="P:lipid metabolic process"/>
    <property type="evidence" value="ECO:0007669"/>
    <property type="project" value="InterPro"/>
</dbReference>
<comment type="similarity">
    <text evidence="1">Belongs to the glycerophosphoryl diester phosphodiesterase family.</text>
</comment>
<evidence type="ECO:0000256" key="3">
    <source>
        <dbReference type="ARBA" id="ARBA00022729"/>
    </source>
</evidence>
<gene>
    <name evidence="8" type="ORF">UFOPK3516_00678</name>
</gene>
<reference evidence="8" key="1">
    <citation type="submission" date="2020-05" db="EMBL/GenBank/DDBJ databases">
        <authorList>
            <person name="Chiriac C."/>
            <person name="Salcher M."/>
            <person name="Ghai R."/>
            <person name="Kavagutti S V."/>
        </authorList>
    </citation>
    <scope>NUCLEOTIDE SEQUENCE</scope>
</reference>
<keyword evidence="3" id="KW-0732">Signal</keyword>
<dbReference type="EMBL" id="CAFBMB010000038">
    <property type="protein sequence ID" value="CAB4895817.1"/>
    <property type="molecule type" value="Genomic_DNA"/>
</dbReference>
<dbReference type="PANTHER" id="PTHR43620:SF7">
    <property type="entry name" value="GLYCEROPHOSPHODIESTER PHOSPHODIESTERASE GDPD5-RELATED"/>
    <property type="match status" value="1"/>
</dbReference>
<dbReference type="AlphaFoldDB" id="A0A6J7FKA3"/>
<evidence type="ECO:0000256" key="5">
    <source>
        <dbReference type="ARBA" id="ARBA00022801"/>
    </source>
</evidence>
<feature type="domain" description="GP-PDE" evidence="7">
    <location>
        <begin position="5"/>
        <end position="323"/>
    </location>
</feature>
<keyword evidence="5" id="KW-0378">Hydrolase</keyword>
<dbReference type="Gene3D" id="3.20.20.190">
    <property type="entry name" value="Phosphatidylinositol (PI) phosphodiesterase"/>
    <property type="match status" value="1"/>
</dbReference>
<dbReference type="InterPro" id="IPR030395">
    <property type="entry name" value="GP_PDE_dom"/>
</dbReference>
<keyword evidence="4" id="KW-0319">Glycerol metabolism</keyword>
<dbReference type="EC" id="3.1.4.46" evidence="2"/>
<comment type="catalytic activity">
    <reaction evidence="6">
        <text>a sn-glycero-3-phosphodiester + H2O = an alcohol + sn-glycerol 3-phosphate + H(+)</text>
        <dbReference type="Rhea" id="RHEA:12969"/>
        <dbReference type="ChEBI" id="CHEBI:15377"/>
        <dbReference type="ChEBI" id="CHEBI:15378"/>
        <dbReference type="ChEBI" id="CHEBI:30879"/>
        <dbReference type="ChEBI" id="CHEBI:57597"/>
        <dbReference type="ChEBI" id="CHEBI:83408"/>
        <dbReference type="EC" id="3.1.4.46"/>
    </reaction>
</comment>
<proteinExistence type="inferred from homology"/>
<evidence type="ECO:0000256" key="6">
    <source>
        <dbReference type="ARBA" id="ARBA00047512"/>
    </source>
</evidence>
<dbReference type="PANTHER" id="PTHR43620">
    <property type="entry name" value="GLYCEROPHOSPHORYL DIESTER PHOSPHODIESTERASE"/>
    <property type="match status" value="1"/>
</dbReference>
<protein>
    <recommendedName>
        <fullName evidence="2">glycerophosphodiester phosphodiesterase</fullName>
        <ecNumber evidence="2">3.1.4.46</ecNumber>
    </recommendedName>
</protein>
<dbReference type="InterPro" id="IPR017946">
    <property type="entry name" value="PLC-like_Pdiesterase_TIM-brl"/>
</dbReference>
<name>A0A6J7FKA3_9ZZZZ</name>
<evidence type="ECO:0000256" key="4">
    <source>
        <dbReference type="ARBA" id="ARBA00022798"/>
    </source>
</evidence>
<dbReference type="Pfam" id="PF03009">
    <property type="entry name" value="GDPD"/>
    <property type="match status" value="1"/>
</dbReference>
<evidence type="ECO:0000256" key="1">
    <source>
        <dbReference type="ARBA" id="ARBA00007277"/>
    </source>
</evidence>
<evidence type="ECO:0000259" key="7">
    <source>
        <dbReference type="PROSITE" id="PS51704"/>
    </source>
</evidence>
<dbReference type="SUPFAM" id="SSF51695">
    <property type="entry name" value="PLC-like phosphodiesterases"/>
    <property type="match status" value="1"/>
</dbReference>
<sequence>MSPRPLVIAHRGASGYLPEHSRAAHELAIKQGADAIEFDVVASKDGVLVVRHDVELSLSTDVRSRVEFADRYTSKVLDGQVETGWFVEDFTWAELETLHCVEPHPQVRLDSAAHSGEDTLMRLEDGLKVAGRASNKLLVLIELKHPSYFEAAGLPMDELLASAIAAAGWKRNDPRLIVESFEKSVLIRLRMAGVGQSHIYLCTQDGSAYDEILRLGGGLTYRDELSSSGMIHVAKEVDGVGLDVAALLARDGSGPMIVQRAHDLGMKVFAWTLRTENKFLPRDFAQGFDPKSWGRWQDYFGRVIDTGVDGIFVEHPDVVREFLAERERQQ</sequence>
<evidence type="ECO:0000256" key="2">
    <source>
        <dbReference type="ARBA" id="ARBA00012247"/>
    </source>
</evidence>
<evidence type="ECO:0000313" key="8">
    <source>
        <dbReference type="EMBL" id="CAB4895817.1"/>
    </source>
</evidence>
<dbReference type="GO" id="GO:0006071">
    <property type="term" value="P:glycerol metabolic process"/>
    <property type="evidence" value="ECO:0007669"/>
    <property type="project" value="UniProtKB-KW"/>
</dbReference>
<accession>A0A6J7FKA3</accession>
<dbReference type="GO" id="GO:0042597">
    <property type="term" value="C:periplasmic space"/>
    <property type="evidence" value="ECO:0007669"/>
    <property type="project" value="TreeGrafter"/>
</dbReference>
<dbReference type="GO" id="GO:0008889">
    <property type="term" value="F:glycerophosphodiester phosphodiesterase activity"/>
    <property type="evidence" value="ECO:0007669"/>
    <property type="project" value="UniProtKB-EC"/>
</dbReference>
<organism evidence="8">
    <name type="scientific">freshwater metagenome</name>
    <dbReference type="NCBI Taxonomy" id="449393"/>
    <lineage>
        <taxon>unclassified sequences</taxon>
        <taxon>metagenomes</taxon>
        <taxon>ecological metagenomes</taxon>
    </lineage>
</organism>
<dbReference type="PROSITE" id="PS51704">
    <property type="entry name" value="GP_PDE"/>
    <property type="match status" value="1"/>
</dbReference>